<keyword evidence="4" id="KW-1185">Reference proteome</keyword>
<dbReference type="InterPro" id="IPR030383">
    <property type="entry name" value="G_VLIG_dom"/>
</dbReference>
<dbReference type="EMBL" id="CAKKLH010000068">
    <property type="protein sequence ID" value="CAH0101917.1"/>
    <property type="molecule type" value="Genomic_DNA"/>
</dbReference>
<accession>A0A8J2RLF3</accession>
<dbReference type="GO" id="GO:0003924">
    <property type="term" value="F:GTPase activity"/>
    <property type="evidence" value="ECO:0007669"/>
    <property type="project" value="InterPro"/>
</dbReference>
<dbReference type="Gene3D" id="3.40.50.300">
    <property type="entry name" value="P-loop containing nucleotide triphosphate hydrolases"/>
    <property type="match status" value="1"/>
</dbReference>
<keyword evidence="1" id="KW-0732">Signal</keyword>
<feature type="signal peptide" evidence="1">
    <location>
        <begin position="1"/>
        <end position="29"/>
    </location>
</feature>
<name>A0A8J2RLF3_9CRUS</name>
<feature type="domain" description="VLIG-type G" evidence="2">
    <location>
        <begin position="820"/>
        <end position="1077"/>
    </location>
</feature>
<dbReference type="OrthoDB" id="6362847at2759"/>
<dbReference type="Proteomes" id="UP000789390">
    <property type="component" value="Unassembled WGS sequence"/>
</dbReference>
<protein>
    <recommendedName>
        <fullName evidence="2">VLIG-type G domain-containing protein</fullName>
    </recommendedName>
</protein>
<proteinExistence type="predicted"/>
<evidence type="ECO:0000313" key="4">
    <source>
        <dbReference type="Proteomes" id="UP000789390"/>
    </source>
</evidence>
<comment type="caution">
    <text evidence="3">The sequence shown here is derived from an EMBL/GenBank/DDBJ whole genome shotgun (WGS) entry which is preliminary data.</text>
</comment>
<gene>
    <name evidence="3" type="ORF">DGAL_LOCUS4289</name>
</gene>
<dbReference type="SUPFAM" id="SSF52540">
    <property type="entry name" value="P-loop containing nucleoside triphosphate hydrolases"/>
    <property type="match status" value="1"/>
</dbReference>
<dbReference type="InterPro" id="IPR027417">
    <property type="entry name" value="P-loop_NTPase"/>
</dbReference>
<dbReference type="PROSITE" id="PS51717">
    <property type="entry name" value="G_VLIG"/>
    <property type="match status" value="1"/>
</dbReference>
<feature type="chain" id="PRO_5035318777" description="VLIG-type G domain-containing protein" evidence="1">
    <location>
        <begin position="30"/>
        <end position="1808"/>
    </location>
</feature>
<dbReference type="GO" id="GO:0005525">
    <property type="term" value="F:GTP binding"/>
    <property type="evidence" value="ECO:0007669"/>
    <property type="project" value="InterPro"/>
</dbReference>
<dbReference type="PANTHER" id="PTHR22796">
    <property type="entry name" value="URG4-RELATED"/>
    <property type="match status" value="1"/>
</dbReference>
<reference evidence="3" key="1">
    <citation type="submission" date="2021-11" db="EMBL/GenBank/DDBJ databases">
        <authorList>
            <person name="Schell T."/>
        </authorList>
    </citation>
    <scope>NUCLEOTIDE SEQUENCE</scope>
    <source>
        <strain evidence="3">M5</strain>
    </source>
</reference>
<sequence length="1808" mass="206740">MEASQWCCCSSKSLKLFWILAVLLTTGLALEFPRRGRQRVELIARTVTVAVTEVAFETKPTLCISLINATRPCVGRQAQWSRIPVANLAETSVQPTVVQTLETTAGPAMARLNDRDLELLKFDDQLLLSSLKEGPEENGRQSGSGFLSRFTNGFSNALGLARTIVNTVTETRTLTTTYTESAGYNHFYISDCIPPTLYYPICKNITGKTEFLSARISPKMLLRSKIKKEVQSEYIEVKTEKSNPNTKKSYAAFLIDRPFNAMKQNQHAENDATFNLMNCLRYRLRLTLESMKPHNSAINTDFSDLEALLASDQLCEESSSKKSLYDTLLKLIDEYDAAGSSEIFRLLLERRTAIPLFVPDSKKHHLEVLRHITLPWIENIRLGEDKSLMRVAVVSYRPKNESQTCNIIKNLFNIESIYRHDLSTGSISSNSMLAEIGCGCMPMEGSSSEVRYVLVTHIIGDFKPLWQFIQNFADFLLVEASPEENVNLFVEGNTQGITDCDNFDLNLEAFTCIWKPSIRETTRPQMKEVNGFHRLLIEGQLSDRILNILRSGVNTTMKNLEDKERLMLCQIPILVQEEYEALECVSPTVIEASLSQSVQNLGKVKKNEFLLQKNYQQQAKHEEAQSEHRLNEDKFREEDDKIRKCREKRRADTCHVQNHPLLRLFLALLAKEDSCSRVLSVRVLEKNLAERSERELGPLLEEIRKLSALYFDQSSKEENNNTAEKNVLKLTRGNLHRAKTNFIESALNIEHLWRELSHLYTSIKPKNRSSTIKSIPRLAAQHLLDGFCLELLDGDSNMIHMEWVTEVLHELGKLIGKLKRERIFVLSVMGIQSSGKSTLLNTMFGIRMRTSVGMCTRGVNMQLLAVEGRPEYDYILLLDTEGTRAPEYHGLPGREKRDNQMATLSILLSDATIIVTQGENDDAIKEILPIVLMAYQGSKLAEANGGRLSSRMFFVYNRIETRQKHKLYSIIQSLGTSLHDAFHQVRKLTGNLSHLKSESPFGNFKLDTSSSTDSDVCILSNVKKESKPPGDVPDEAYGEGLVQFREHIHRRVISNEDGSTWKSRSIDEFSNYIKDVWKCICSADFTFNFATVTERIAFDQLDVTYKKVEQKLAEVYLKSFASIKKKMIEEKGKTMSSSMEGRGDGVSNENLFSIFADQLRDEILPIEQILDKEVKEILAERGREKWSLQFHELWRMNKIDQSRNWVCNLKSSFITLFNYEHHVENYKKKMRQEINEFFKSASSDVSLWTEPKKNEKFEKIFNSIVNEAQEQFPLKDIGAKVKKVYQNSNVIRTRQIEITPNLLTNNQHSTTGSNSSVLSTVMNTFSQLYSKMTGKGQNKNAADLCIESVDATVNRIAAGKQCYDDTVVSSVICGVDAAITSHNISENSEVQIMHSYGHSLIVALMEKIEAEWEAENSVYAKLKSNKESMREYFIMVSQGVEKTKLFAANMANTLIENVYLAFEKEMIQRTLKGIRNERWLYDARFLSKHMDLFLIDLLEKNEVSKALNYIARPKGFYEEVLNRLVAEKVPKVDEEYEHFFRHVKQAINNAAIVTESVDHGRAQKFVDQLRVEFLKGYLQSEHLASKFLIDCSGEYDDCDNEEKLEFQRTCSIQLIQALREHKPPKKQMEFAMELSPKVVQFMRTSNDPAALPRCDAHCPLCFSLCIQSANHDTKLRPHDAIHQPGGLRGMAYRGIHNLISSTCSQDYEKGRGFYLDHNSDILYKYKDYAKVFPGWKSPRISEELPLREFILAMYNKDIALMYKKLPCITIPSTYFRSLSTIKKQLKRDIGNRCRCYLNCSDVAKDKNW</sequence>
<evidence type="ECO:0000256" key="1">
    <source>
        <dbReference type="SAM" id="SignalP"/>
    </source>
</evidence>
<organism evidence="3 4">
    <name type="scientific">Daphnia galeata</name>
    <dbReference type="NCBI Taxonomy" id="27404"/>
    <lineage>
        <taxon>Eukaryota</taxon>
        <taxon>Metazoa</taxon>
        <taxon>Ecdysozoa</taxon>
        <taxon>Arthropoda</taxon>
        <taxon>Crustacea</taxon>
        <taxon>Branchiopoda</taxon>
        <taxon>Diplostraca</taxon>
        <taxon>Cladocera</taxon>
        <taxon>Anomopoda</taxon>
        <taxon>Daphniidae</taxon>
        <taxon>Daphnia</taxon>
    </lineage>
</organism>
<evidence type="ECO:0000259" key="2">
    <source>
        <dbReference type="PROSITE" id="PS51717"/>
    </source>
</evidence>
<dbReference type="Pfam" id="PF25683">
    <property type="entry name" value="URGCP_GTPase"/>
    <property type="match status" value="1"/>
</dbReference>
<dbReference type="PANTHER" id="PTHR22796:SF1">
    <property type="entry name" value="VWFA DOMAIN-CONTAINING PROTEIN"/>
    <property type="match status" value="1"/>
</dbReference>
<evidence type="ECO:0000313" key="3">
    <source>
        <dbReference type="EMBL" id="CAH0101917.1"/>
    </source>
</evidence>